<evidence type="ECO:0000313" key="14">
    <source>
        <dbReference type="Proteomes" id="UP000002428"/>
    </source>
</evidence>
<proteinExistence type="predicted"/>
<dbReference type="GO" id="GO:0000122">
    <property type="term" value="P:negative regulation of transcription by RNA polymerase II"/>
    <property type="evidence" value="ECO:0007669"/>
    <property type="project" value="EnsemblFungi"/>
</dbReference>
<dbReference type="GO" id="GO:0010619">
    <property type="term" value="P:adenylate cyclase-activating glucose-activated G protein-coupled receptor signaling pathway"/>
    <property type="evidence" value="ECO:0007669"/>
    <property type="project" value="EnsemblFungi"/>
</dbReference>
<dbReference type="GO" id="GO:0031683">
    <property type="term" value="F:G-protein beta/gamma-subunit complex binding"/>
    <property type="evidence" value="ECO:0007669"/>
    <property type="project" value="InterPro"/>
</dbReference>
<feature type="binding site" evidence="10">
    <location>
        <position position="109"/>
    </location>
    <ligand>
        <name>Mg(2+)</name>
        <dbReference type="ChEBI" id="CHEBI:18420"/>
    </ligand>
</feature>
<feature type="binding site" evidence="9">
    <location>
        <position position="419"/>
    </location>
    <ligand>
        <name>GTP</name>
        <dbReference type="ChEBI" id="CHEBI:37565"/>
    </ligand>
</feature>
<dbReference type="InterPro" id="IPR011025">
    <property type="entry name" value="GproteinA_insert"/>
</dbReference>
<dbReference type="OMA" id="FMAIQAM"/>
<feature type="compositionally biased region" description="Polar residues" evidence="11">
    <location>
        <begin position="187"/>
        <end position="202"/>
    </location>
</feature>
<feature type="binding site" evidence="10">
    <location>
        <position position="275"/>
    </location>
    <ligand>
        <name>Mg(2+)</name>
        <dbReference type="ChEBI" id="CHEBI:18420"/>
    </ligand>
</feature>
<evidence type="ECO:0000313" key="12">
    <source>
        <dbReference type="CGD" id="CAL0132492"/>
    </source>
</evidence>
<evidence type="ECO:0000256" key="8">
    <source>
        <dbReference type="ARBA" id="ARBA00023288"/>
    </source>
</evidence>
<dbReference type="PANTHER" id="PTHR10218:SF369">
    <property type="entry name" value="GUANINE NUCLEOTIDE-BINDING PROTEIN ALPHA-2 SUBUNIT"/>
    <property type="match status" value="1"/>
</dbReference>
<evidence type="ECO:0000256" key="7">
    <source>
        <dbReference type="ARBA" id="ARBA00023224"/>
    </source>
</evidence>
<feature type="compositionally biased region" description="Polar residues" evidence="11">
    <location>
        <begin position="28"/>
        <end position="42"/>
    </location>
</feature>
<evidence type="ECO:0000256" key="9">
    <source>
        <dbReference type="PIRSR" id="PIRSR601019-1"/>
    </source>
</evidence>
<feature type="binding site" evidence="9">
    <location>
        <begin position="269"/>
        <end position="275"/>
    </location>
    <ligand>
        <name>GTP</name>
        <dbReference type="ChEBI" id="CHEBI:37565"/>
    </ligand>
</feature>
<dbReference type="Proteomes" id="UP000002428">
    <property type="component" value="Chromosome I"/>
</dbReference>
<dbReference type="eggNOG" id="KOG0082">
    <property type="taxonomic scope" value="Eukaryota"/>
</dbReference>
<dbReference type="InterPro" id="IPR001019">
    <property type="entry name" value="Gprotein_alpha_su"/>
</dbReference>
<dbReference type="Gene3D" id="3.40.50.300">
    <property type="entry name" value="P-loop containing nucleotide triphosphate hydrolases"/>
    <property type="match status" value="1"/>
</dbReference>
<dbReference type="GO" id="GO:0030437">
    <property type="term" value="P:ascospore formation"/>
    <property type="evidence" value="ECO:0007669"/>
    <property type="project" value="EnsemblFungi"/>
</dbReference>
<keyword evidence="5 9" id="KW-0342">GTP-binding</keyword>
<accession>Q6FQ90</accession>
<evidence type="ECO:0000256" key="11">
    <source>
        <dbReference type="SAM" id="MobiDB-lite"/>
    </source>
</evidence>
<keyword evidence="7" id="KW-0807">Transducer</keyword>
<dbReference type="GO" id="GO:0005525">
    <property type="term" value="F:GTP binding"/>
    <property type="evidence" value="ECO:0007669"/>
    <property type="project" value="UniProtKB-KW"/>
</dbReference>
<keyword evidence="6" id="KW-0564">Palmitate</keyword>
<name>Q6FQ90_CANGA</name>
<keyword evidence="2 10" id="KW-0479">Metal-binding</keyword>
<evidence type="ECO:0000256" key="4">
    <source>
        <dbReference type="ARBA" id="ARBA00022842"/>
    </source>
</evidence>
<dbReference type="GO" id="GO:0001664">
    <property type="term" value="F:G protein-coupled receptor binding"/>
    <property type="evidence" value="ECO:0007669"/>
    <property type="project" value="InterPro"/>
</dbReference>
<dbReference type="FunCoup" id="Q6FQ90">
    <property type="interactions" value="407"/>
</dbReference>
<dbReference type="InParanoid" id="Q6FQ90"/>
<feature type="binding site" evidence="9">
    <location>
        <begin position="295"/>
        <end position="299"/>
    </location>
    <ligand>
        <name>GTP</name>
        <dbReference type="ChEBI" id="CHEBI:37565"/>
    </ligand>
</feature>
<dbReference type="InterPro" id="IPR002975">
    <property type="entry name" value="Fungi_Gprotein_alpha"/>
</dbReference>
<feature type="region of interest" description="Disordered" evidence="11">
    <location>
        <begin position="1"/>
        <end position="91"/>
    </location>
</feature>
<dbReference type="GO" id="GO:0010856">
    <property type="term" value="F:adenylate cyclase activator activity"/>
    <property type="evidence" value="ECO:0007669"/>
    <property type="project" value="EnsemblFungi"/>
</dbReference>
<dbReference type="GO" id="GO:0007124">
    <property type="term" value="P:pseudohyphal growth"/>
    <property type="evidence" value="ECO:0007669"/>
    <property type="project" value="EnsemblFungi"/>
</dbReference>
<gene>
    <name evidence="12 13" type="ordered locus">CAGL0I08195g</name>
</gene>
<dbReference type="CGD" id="CAL0132492">
    <property type="gene designation" value="CAGL0I08195g"/>
</dbReference>
<dbReference type="CDD" id="cd00066">
    <property type="entry name" value="G-alpha"/>
    <property type="match status" value="1"/>
</dbReference>
<keyword evidence="8" id="KW-0449">Lipoprotein</keyword>
<evidence type="ECO:0000256" key="2">
    <source>
        <dbReference type="ARBA" id="ARBA00022723"/>
    </source>
</evidence>
<feature type="region of interest" description="Disordered" evidence="11">
    <location>
        <begin position="173"/>
        <end position="202"/>
    </location>
</feature>
<organism evidence="13 14">
    <name type="scientific">Candida glabrata (strain ATCC 2001 / BCRC 20586 / JCM 3761 / NBRC 0622 / NRRL Y-65 / CBS 138)</name>
    <name type="common">Yeast</name>
    <name type="synonym">Nakaseomyces glabratus</name>
    <dbReference type="NCBI Taxonomy" id="284593"/>
    <lineage>
        <taxon>Eukaryota</taxon>
        <taxon>Fungi</taxon>
        <taxon>Dikarya</taxon>
        <taxon>Ascomycota</taxon>
        <taxon>Saccharomycotina</taxon>
        <taxon>Saccharomycetes</taxon>
        <taxon>Saccharomycetales</taxon>
        <taxon>Saccharomycetaceae</taxon>
        <taxon>Nakaseomyces</taxon>
    </lineage>
</organism>
<feature type="binding site" evidence="9">
    <location>
        <begin position="105"/>
        <end position="110"/>
    </location>
    <ligand>
        <name>GTP</name>
        <dbReference type="ChEBI" id="CHEBI:37565"/>
    </ligand>
</feature>
<protein>
    <recommendedName>
        <fullName evidence="15">Guanine nucleotide-binding protein alpha-2 subunit</fullName>
    </recommendedName>
</protein>
<dbReference type="SUPFAM" id="SSF47895">
    <property type="entry name" value="Transducin (alpha subunit), insertion domain"/>
    <property type="match status" value="1"/>
</dbReference>
<keyword evidence="4 10" id="KW-0460">Magnesium</keyword>
<reference evidence="13 14" key="1">
    <citation type="journal article" date="2004" name="Nature">
        <title>Genome evolution in yeasts.</title>
        <authorList>
            <consortium name="Genolevures"/>
            <person name="Dujon B."/>
            <person name="Sherman D."/>
            <person name="Fischer G."/>
            <person name="Durrens P."/>
            <person name="Casaregola S."/>
            <person name="Lafontaine I."/>
            <person name="de Montigny J."/>
            <person name="Marck C."/>
            <person name="Neuveglise C."/>
            <person name="Talla E."/>
            <person name="Goffard N."/>
            <person name="Frangeul L."/>
            <person name="Aigle M."/>
            <person name="Anthouard V."/>
            <person name="Babour A."/>
            <person name="Barbe V."/>
            <person name="Barnay S."/>
            <person name="Blanchin S."/>
            <person name="Beckerich J.M."/>
            <person name="Beyne E."/>
            <person name="Bleykasten C."/>
            <person name="Boisrame A."/>
            <person name="Boyer J."/>
            <person name="Cattolico L."/>
            <person name="Confanioleri F."/>
            <person name="de Daruvar A."/>
            <person name="Despons L."/>
            <person name="Fabre E."/>
            <person name="Fairhead C."/>
            <person name="Ferry-Dumazet H."/>
            <person name="Groppi A."/>
            <person name="Hantraye F."/>
            <person name="Hennequin C."/>
            <person name="Jauniaux N."/>
            <person name="Joyet P."/>
            <person name="Kachouri R."/>
            <person name="Kerrest A."/>
            <person name="Koszul R."/>
            <person name="Lemaire M."/>
            <person name="Lesur I."/>
            <person name="Ma L."/>
            <person name="Muller H."/>
            <person name="Nicaud J.M."/>
            <person name="Nikolski M."/>
            <person name="Oztas S."/>
            <person name="Ozier-Kalogeropoulos O."/>
            <person name="Pellenz S."/>
            <person name="Potier S."/>
            <person name="Richard G.F."/>
            <person name="Straub M.L."/>
            <person name="Suleau A."/>
            <person name="Swennene D."/>
            <person name="Tekaia F."/>
            <person name="Wesolowski-Louvel M."/>
            <person name="Westhof E."/>
            <person name="Wirth B."/>
            <person name="Zeniou-Meyer M."/>
            <person name="Zivanovic I."/>
            <person name="Bolotin-Fukuhara M."/>
            <person name="Thierry A."/>
            <person name="Bouchier C."/>
            <person name="Caudron B."/>
            <person name="Scarpelli C."/>
            <person name="Gaillardin C."/>
            <person name="Weissenbach J."/>
            <person name="Wincker P."/>
            <person name="Souciet J.L."/>
        </authorList>
    </citation>
    <scope>NUCLEOTIDE SEQUENCE [LARGE SCALE GENOMIC DNA]</scope>
    <source>
        <strain evidence="14">ATCC 2001 / BCRC 20586 / JCM 3761 / NBRC 0622 / NRRL Y-65 / CBS 138</strain>
    </source>
</reference>
<dbReference type="FunFam" id="3.40.50.300:FF:000181">
    <property type="entry name" value="Guanine nucleotide-binding protein subunit alpha"/>
    <property type="match status" value="1"/>
</dbReference>
<sequence length="448" mass="50651">MGICGSKPDKAGDTKPGTSKARVRSDNRNSGGASNGKSTTAGQKDGQDMEGGQSGNSMSNEGDKKTTLEEELQNTRGLPVDEQSSSQSGSNNQKAIKVLLLGAGESGKSTILQQLKILHQNGFTKQELIDYTPLIYDNIIEIGKDIISARRKFNVDIDDPTLTEEDLDKISNYTSTRKNTDEDSSEGENSITVKPSEQANTTSIVSKDEFPKEFYPILSKLWNMKSTQELIMSEKSSQFYMMDSTKYFLDNLDRICNTPNYIPTEQDVLRSRQKTSGIFDTVVNMDNNFQMHIYDVGGQRSERKKWIHCFDNVTLVIFCVSLSEYDQFLMEDKSQNRFQESLVLFDNIVNSRWFARTSVVLFLNKIDLFAEKIQRVPLEHYFPDYMGGKDINKAAKYILWRFVQLNRANLNIYPHVTQATDTSNIKLVFAAIKETILENLLKDSGVLQ</sequence>
<dbReference type="PRINTS" id="PR00318">
    <property type="entry name" value="GPROTEINA"/>
</dbReference>
<dbReference type="GO" id="GO:0005737">
    <property type="term" value="C:cytoplasm"/>
    <property type="evidence" value="ECO:0007669"/>
    <property type="project" value="EnsemblFungi"/>
</dbReference>
<dbReference type="KEGG" id="cgr:2889295"/>
<evidence type="ECO:0000256" key="3">
    <source>
        <dbReference type="ARBA" id="ARBA00022741"/>
    </source>
</evidence>
<dbReference type="STRING" id="284593.Q6FQ90"/>
<dbReference type="Pfam" id="PF00503">
    <property type="entry name" value="G-alpha"/>
    <property type="match status" value="1"/>
</dbReference>
<dbReference type="HOGENOM" id="CLU_014184_0_2_1"/>
<evidence type="ECO:0000256" key="6">
    <source>
        <dbReference type="ARBA" id="ARBA00023139"/>
    </source>
</evidence>
<keyword evidence="14" id="KW-1185">Reference proteome</keyword>
<dbReference type="InterPro" id="IPR027417">
    <property type="entry name" value="P-loop_NTPase"/>
</dbReference>
<evidence type="ECO:0000256" key="10">
    <source>
        <dbReference type="PIRSR" id="PIRSR601019-2"/>
    </source>
</evidence>
<evidence type="ECO:0000256" key="1">
    <source>
        <dbReference type="ARBA" id="ARBA00022707"/>
    </source>
</evidence>
<feature type="binding site" evidence="9">
    <location>
        <begin position="364"/>
        <end position="367"/>
    </location>
    <ligand>
        <name>GTP</name>
        <dbReference type="ChEBI" id="CHEBI:37565"/>
    </ligand>
</feature>
<dbReference type="GO" id="GO:0010515">
    <property type="term" value="P:negative regulation of induction of conjugation with cellular fusion"/>
    <property type="evidence" value="ECO:0007669"/>
    <property type="project" value="EnsemblFungi"/>
</dbReference>
<dbReference type="SMART" id="SM00275">
    <property type="entry name" value="G_alpha"/>
    <property type="match status" value="1"/>
</dbReference>
<dbReference type="VEuPathDB" id="FungiDB:CAGL0I08195g"/>
<dbReference type="PROSITE" id="PS51882">
    <property type="entry name" value="G_ALPHA"/>
    <property type="match status" value="1"/>
</dbReference>
<dbReference type="PRINTS" id="PR01241">
    <property type="entry name" value="GPROTEINAFNG"/>
</dbReference>
<dbReference type="GO" id="GO:0046872">
    <property type="term" value="F:metal ion binding"/>
    <property type="evidence" value="ECO:0007669"/>
    <property type="project" value="UniProtKB-KW"/>
</dbReference>
<evidence type="ECO:0000313" key="13">
    <source>
        <dbReference type="EMBL" id="CAG60541.1"/>
    </source>
</evidence>
<evidence type="ECO:0000256" key="5">
    <source>
        <dbReference type="ARBA" id="ARBA00023134"/>
    </source>
</evidence>
<dbReference type="PANTHER" id="PTHR10218">
    <property type="entry name" value="GTP-BINDING PROTEIN ALPHA SUBUNIT"/>
    <property type="match status" value="1"/>
</dbReference>
<dbReference type="Gene3D" id="1.10.400.10">
    <property type="entry name" value="GI Alpha 1, domain 2-like"/>
    <property type="match status" value="1"/>
</dbReference>
<dbReference type="GO" id="GO:0001403">
    <property type="term" value="P:invasive growth in response to glucose limitation"/>
    <property type="evidence" value="ECO:0007669"/>
    <property type="project" value="EnsemblFungi"/>
</dbReference>
<dbReference type="GO" id="GO:0003924">
    <property type="term" value="F:GTPase activity"/>
    <property type="evidence" value="ECO:0007669"/>
    <property type="project" value="EnsemblFungi"/>
</dbReference>
<dbReference type="AlphaFoldDB" id="Q6FQ90"/>
<evidence type="ECO:0008006" key="15">
    <source>
        <dbReference type="Google" id="ProtNLM"/>
    </source>
</evidence>
<keyword evidence="3 9" id="KW-0547">Nucleotide-binding</keyword>
<dbReference type="SUPFAM" id="SSF52540">
    <property type="entry name" value="P-loop containing nucleoside triphosphate hydrolases"/>
    <property type="match status" value="1"/>
</dbReference>
<keyword evidence="1" id="KW-0519">Myristate</keyword>
<dbReference type="EMBL" id="CR380955">
    <property type="protein sequence ID" value="CAG60541.1"/>
    <property type="molecule type" value="Genomic_DNA"/>
</dbReference>
<dbReference type="GO" id="GO:0005834">
    <property type="term" value="C:heterotrimeric G-protein complex"/>
    <property type="evidence" value="ECO:0007669"/>
    <property type="project" value="EnsemblFungi"/>
</dbReference>
<feature type="binding site" evidence="9">
    <location>
        <begin position="243"/>
        <end position="244"/>
    </location>
    <ligand>
        <name>GTP</name>
        <dbReference type="ChEBI" id="CHEBI:37565"/>
    </ligand>
</feature>